<sequence>MNKETPSVRIWLFGKCRIEVLNKQGEWEEHKIHYNSYALPMLRRILCAPGRNILRETLISDMFPLGREQKWADRYLYNAATIIQRLGDILIKGKNSYKLASQSLVWCDIDECSSLMLEAEAVIHVAEQAIPLLEAASRLFERGQPLEGESGTWRFAVEAFLERKRKECMLALAQAYERAGMIWHAQNQYYKLSSLFPDDDQITEYFDRVLTQPYLSPPTAKIAPAASSWAPVLPKGIMVEGSNKQEKEPNDMDARRRELLKKGIELAGLSTLAVKEDSLTLPAGDYVEHCVSLARECWQFMNGTFQVTVESIISLHINPLMQIVYSNSRFKCQAAAAAAQIYILLGLLAMHRLDFSYRELCYHQAVICARISKDPRLLAATLYFLAQTYNACVYHTIPNQPESNPALAVHLFREAIQSLDGVEPLIHGVLYYGLAAAFSQCSEQDALDSLGRAQTAFPTTPENDPGFKYCDTNGAEFALRVGKTFLLLAQRYQKTEYYRRAQEAIEMSSRMNNISQIKSERTTCEILLHLGACGVGLNDLEMYVERTRAGLEVAKNLKSNLRFQEALAIFQDVPASWHTDGRIKDLKEFLLPM</sequence>
<name>A0A4P6K3B9_KTERU</name>
<accession>A0A4P6K3B9</accession>
<protein>
    <recommendedName>
        <fullName evidence="3">Bacterial transcriptional activator domain-containing protein</fullName>
    </recommendedName>
</protein>
<dbReference type="InterPro" id="IPR011990">
    <property type="entry name" value="TPR-like_helical_dom_sf"/>
</dbReference>
<evidence type="ECO:0008006" key="3">
    <source>
        <dbReference type="Google" id="ProtNLM"/>
    </source>
</evidence>
<gene>
    <name evidence="1" type="ORF">EPA93_43345</name>
</gene>
<proteinExistence type="predicted"/>
<dbReference type="Proteomes" id="UP000290365">
    <property type="component" value="Chromosome"/>
</dbReference>
<dbReference type="EMBL" id="CP035758">
    <property type="protein sequence ID" value="QBD82452.1"/>
    <property type="molecule type" value="Genomic_DNA"/>
</dbReference>
<evidence type="ECO:0000313" key="2">
    <source>
        <dbReference type="Proteomes" id="UP000290365"/>
    </source>
</evidence>
<keyword evidence="2" id="KW-1185">Reference proteome</keyword>
<dbReference type="SUPFAM" id="SSF48452">
    <property type="entry name" value="TPR-like"/>
    <property type="match status" value="1"/>
</dbReference>
<dbReference type="AlphaFoldDB" id="A0A4P6K3B9"/>
<organism evidence="1 2">
    <name type="scientific">Ktedonosporobacter rubrisoli</name>
    <dbReference type="NCBI Taxonomy" id="2509675"/>
    <lineage>
        <taxon>Bacteria</taxon>
        <taxon>Bacillati</taxon>
        <taxon>Chloroflexota</taxon>
        <taxon>Ktedonobacteria</taxon>
        <taxon>Ktedonobacterales</taxon>
        <taxon>Ktedonosporobacteraceae</taxon>
        <taxon>Ktedonosporobacter</taxon>
    </lineage>
</organism>
<reference evidence="1 2" key="1">
    <citation type="submission" date="2019-01" db="EMBL/GenBank/DDBJ databases">
        <title>Ktedonosporobacter rubrisoli SCAWS-G2.</title>
        <authorList>
            <person name="Huang Y."/>
            <person name="Yan B."/>
        </authorList>
    </citation>
    <scope>NUCLEOTIDE SEQUENCE [LARGE SCALE GENOMIC DNA]</scope>
    <source>
        <strain evidence="1 2">SCAWS-G2</strain>
    </source>
</reference>
<dbReference type="RefSeq" id="WP_129893521.1">
    <property type="nucleotide sequence ID" value="NZ_CP035758.1"/>
</dbReference>
<dbReference type="OrthoDB" id="581105at2"/>
<dbReference type="KEGG" id="kbs:EPA93_43345"/>
<evidence type="ECO:0000313" key="1">
    <source>
        <dbReference type="EMBL" id="QBD82452.1"/>
    </source>
</evidence>